<evidence type="ECO:0008006" key="3">
    <source>
        <dbReference type="Google" id="ProtNLM"/>
    </source>
</evidence>
<dbReference type="EMBL" id="JAUSUN010000019">
    <property type="protein sequence ID" value="MDQ0414702.1"/>
    <property type="molecule type" value="Genomic_DNA"/>
</dbReference>
<keyword evidence="2" id="KW-1185">Reference proteome</keyword>
<proteinExistence type="predicted"/>
<protein>
    <recommendedName>
        <fullName evidence="3">PIN domain-containing protein</fullName>
    </recommendedName>
</protein>
<organism evidence="1 2">
    <name type="scientific">Mesobacillus stamsii</name>
    <dbReference type="NCBI Taxonomy" id="225347"/>
    <lineage>
        <taxon>Bacteria</taxon>
        <taxon>Bacillati</taxon>
        <taxon>Bacillota</taxon>
        <taxon>Bacilli</taxon>
        <taxon>Bacillales</taxon>
        <taxon>Bacillaceae</taxon>
        <taxon>Mesobacillus</taxon>
    </lineage>
</organism>
<evidence type="ECO:0000313" key="1">
    <source>
        <dbReference type="EMBL" id="MDQ0414702.1"/>
    </source>
</evidence>
<name>A0ABU0FZF4_9BACI</name>
<dbReference type="RefSeq" id="WP_052807091.1">
    <property type="nucleotide sequence ID" value="NZ_JAUSUN010000019.1"/>
</dbReference>
<reference evidence="1 2" key="1">
    <citation type="submission" date="2023-07" db="EMBL/GenBank/DDBJ databases">
        <title>Genomic Encyclopedia of Type Strains, Phase IV (KMG-IV): sequencing the most valuable type-strain genomes for metagenomic binning, comparative biology and taxonomic classification.</title>
        <authorList>
            <person name="Goeker M."/>
        </authorList>
    </citation>
    <scope>NUCLEOTIDE SEQUENCE [LARGE SCALE GENOMIC DNA]</scope>
    <source>
        <strain evidence="1 2">DSM 19598</strain>
    </source>
</reference>
<evidence type="ECO:0000313" key="2">
    <source>
        <dbReference type="Proteomes" id="UP001242313"/>
    </source>
</evidence>
<gene>
    <name evidence="1" type="ORF">J2S25_002912</name>
</gene>
<accession>A0ABU0FZF4</accession>
<comment type="caution">
    <text evidence="1">The sequence shown here is derived from an EMBL/GenBank/DDBJ whole genome shotgun (WGS) entry which is preliminary data.</text>
</comment>
<sequence>MTVFGDKVIYVLDTNTFRYETNPGAQAVHKAAPNQFWLKVKDELLNQKVNLYTPNEVLRELEVQFFGLRDTEKEDIGELLKTQIVIPDNVYNIELEHHIRVMSAYVRSKYNIVIGTDFEMLPKKVNYPAQKTSCCIQQRRYPGNEQHQGLYFISFIIRSKRTKAI</sequence>
<dbReference type="Proteomes" id="UP001242313">
    <property type="component" value="Unassembled WGS sequence"/>
</dbReference>